<dbReference type="eggNOG" id="KOG4472">
    <property type="taxonomic scope" value="Eukaryota"/>
</dbReference>
<feature type="active site" description="Nucleophile" evidence="3">
    <location>
        <position position="253"/>
    </location>
</feature>
<accession>G4U2I1</accession>
<evidence type="ECO:0000256" key="1">
    <source>
        <dbReference type="ARBA" id="ARBA00007677"/>
    </source>
</evidence>
<dbReference type="PANTHER" id="PTHR31121">
    <property type="entry name" value="ALPHA-1,2 MANNOSYLTRANSFERASE KTR1"/>
    <property type="match status" value="1"/>
</dbReference>
<proteinExistence type="inferred from homology"/>
<comment type="similarity">
    <text evidence="1">Belongs to the glycosyltransferase 15 family.</text>
</comment>
<keyword evidence="5" id="KW-1185">Reference proteome</keyword>
<comment type="caution">
    <text evidence="4">The sequence shown here is derived from an EMBL/GenBank/DDBJ whole genome shotgun (WGS) entry which is preliminary data.</text>
</comment>
<protein>
    <submittedName>
        <fullName evidence="4">Probable mannosyltransferase involved in N-linked and O-linked glycosylation</fullName>
    </submittedName>
</protein>
<dbReference type="AlphaFoldDB" id="G4U2I1"/>
<evidence type="ECO:0000256" key="3">
    <source>
        <dbReference type="PIRSR" id="PIRSR018153-1"/>
    </source>
</evidence>
<dbReference type="PIRSF" id="PIRSF018153">
    <property type="entry name" value="Glyco_trans_15"/>
    <property type="match status" value="1"/>
</dbReference>
<dbReference type="STRING" id="1109443.G4U2I1"/>
<dbReference type="FunFam" id="3.90.550.10:FF:000051">
    <property type="entry name" value="Alpha-1,2-mannosyltransferase (Ktr4)"/>
    <property type="match status" value="1"/>
</dbReference>
<keyword evidence="4" id="KW-0328">Glycosyltransferase</keyword>
<dbReference type="GO" id="GO:0000032">
    <property type="term" value="P:cell wall mannoprotein biosynthetic process"/>
    <property type="evidence" value="ECO:0007669"/>
    <property type="project" value="TreeGrafter"/>
</dbReference>
<organism evidence="4 5">
    <name type="scientific">Serendipita indica (strain DSM 11827)</name>
    <name type="common">Root endophyte fungus</name>
    <name type="synonym">Piriformospora indica</name>
    <dbReference type="NCBI Taxonomy" id="1109443"/>
    <lineage>
        <taxon>Eukaryota</taxon>
        <taxon>Fungi</taxon>
        <taxon>Dikarya</taxon>
        <taxon>Basidiomycota</taxon>
        <taxon>Agaricomycotina</taxon>
        <taxon>Agaricomycetes</taxon>
        <taxon>Sebacinales</taxon>
        <taxon>Serendipitaceae</taxon>
        <taxon>Serendipita</taxon>
    </lineage>
</organism>
<dbReference type="Pfam" id="PF01793">
    <property type="entry name" value="Glyco_transf_15"/>
    <property type="match status" value="1"/>
</dbReference>
<gene>
    <name evidence="4" type="ORF">PIIN_03427</name>
</gene>
<dbReference type="PANTHER" id="PTHR31121:SF6">
    <property type="entry name" value="ALPHA-1,2 MANNOSYLTRANSFERASE KTR1"/>
    <property type="match status" value="1"/>
</dbReference>
<keyword evidence="2 4" id="KW-0808">Transferase</keyword>
<sequence>MEELVGNTLAQKTNIWADSLANQASATPKANATFIFLARNSELKAVVESIQYMEDRFNKKFQYPYVFLNDEPFTDEFKEWTSQMVSSKAEYGIIPREHWQQPDWIDEERAKAGRDKMVDENIIYGGMSSYPEIMGLNILGSVSYRNMCRFNSGYFFRHPLILPYRWYWRIEPGVRFYCDLGYDPFLSMEDNNQVYGFNIALYELEETIPTLWKATKEFISKHPQYVASGNAMGFLSEDGGRTYNLCHFWSNFEIADMEFWRGEAYTAYFDWLESKGGFYYERWGDAPVHSIAASLFLRKEQLRFFDEIGYKHESFQHCPSGDRHKQGRCSCSPKDAFDWD</sequence>
<dbReference type="SUPFAM" id="SSF53448">
    <property type="entry name" value="Nucleotide-diphospho-sugar transferases"/>
    <property type="match status" value="1"/>
</dbReference>
<dbReference type="InParanoid" id="G4U2I1"/>
<dbReference type="Proteomes" id="UP000007148">
    <property type="component" value="Unassembled WGS sequence"/>
</dbReference>
<dbReference type="GO" id="GO:0000026">
    <property type="term" value="F:alpha-1,2-mannosyltransferase activity"/>
    <property type="evidence" value="ECO:0007669"/>
    <property type="project" value="TreeGrafter"/>
</dbReference>
<evidence type="ECO:0000313" key="4">
    <source>
        <dbReference type="EMBL" id="CCA77792.1"/>
    </source>
</evidence>
<reference evidence="4 5" key="1">
    <citation type="journal article" date="2011" name="PLoS Pathog.">
        <title>Endophytic Life Strategies Decoded by Genome and Transcriptome Analyses of the Mutualistic Root Symbiont Piriformospora indica.</title>
        <authorList>
            <person name="Zuccaro A."/>
            <person name="Lahrmann U."/>
            <person name="Guldener U."/>
            <person name="Langen G."/>
            <person name="Pfiffi S."/>
            <person name="Biedenkopf D."/>
            <person name="Wong P."/>
            <person name="Samans B."/>
            <person name="Grimm C."/>
            <person name="Basiewicz M."/>
            <person name="Murat C."/>
            <person name="Martin F."/>
            <person name="Kogel K.H."/>
        </authorList>
    </citation>
    <scope>NUCLEOTIDE SEQUENCE [LARGE SCALE GENOMIC DNA]</scope>
    <source>
        <strain evidence="4 5">DSM 11827</strain>
    </source>
</reference>
<dbReference type="FunCoup" id="G4U2I1">
    <property type="interactions" value="124"/>
</dbReference>
<dbReference type="OrthoDB" id="439943at2759"/>
<dbReference type="OMA" id="TIAMYEY"/>
<dbReference type="InterPro" id="IPR029044">
    <property type="entry name" value="Nucleotide-diphossugar_trans"/>
</dbReference>
<dbReference type="InterPro" id="IPR002685">
    <property type="entry name" value="Glyco_trans_15"/>
</dbReference>
<name>G4U2I1_SERID</name>
<dbReference type="GO" id="GO:0005794">
    <property type="term" value="C:Golgi apparatus"/>
    <property type="evidence" value="ECO:0007669"/>
    <property type="project" value="TreeGrafter"/>
</dbReference>
<dbReference type="GO" id="GO:0016020">
    <property type="term" value="C:membrane"/>
    <property type="evidence" value="ECO:0007669"/>
    <property type="project" value="InterPro"/>
</dbReference>
<dbReference type="Gene3D" id="3.90.550.10">
    <property type="entry name" value="Spore Coat Polysaccharide Biosynthesis Protein SpsA, Chain A"/>
    <property type="match status" value="1"/>
</dbReference>
<dbReference type="HOGENOM" id="CLU_024327_4_0_1"/>
<evidence type="ECO:0000313" key="5">
    <source>
        <dbReference type="Proteomes" id="UP000007148"/>
    </source>
</evidence>
<dbReference type="GO" id="GO:0006487">
    <property type="term" value="P:protein N-linked glycosylation"/>
    <property type="evidence" value="ECO:0007669"/>
    <property type="project" value="TreeGrafter"/>
</dbReference>
<evidence type="ECO:0000256" key="2">
    <source>
        <dbReference type="ARBA" id="ARBA00022679"/>
    </source>
</evidence>
<dbReference type="EMBL" id="CAFZ01001873">
    <property type="protein sequence ID" value="CCA77792.1"/>
    <property type="molecule type" value="Genomic_DNA"/>
</dbReference>